<dbReference type="InterPro" id="IPR023095">
    <property type="entry name" value="Ade_MeTrfase_dom_2"/>
</dbReference>
<organism evidence="7 8">
    <name type="scientific">Halohasta litorea</name>
    <dbReference type="NCBI Taxonomy" id="869891"/>
    <lineage>
        <taxon>Archaea</taxon>
        <taxon>Methanobacteriati</taxon>
        <taxon>Methanobacteriota</taxon>
        <taxon>Stenosarchaea group</taxon>
        <taxon>Halobacteria</taxon>
        <taxon>Halobacteriales</taxon>
        <taxon>Haloferacaceae</taxon>
        <taxon>Halohasta</taxon>
    </lineage>
</organism>
<reference evidence="7 8" key="1">
    <citation type="journal article" date="2019" name="Int. J. Syst. Evol. Microbiol.">
        <title>The Global Catalogue of Microorganisms (GCM) 10K type strain sequencing project: providing services to taxonomists for standard genome sequencing and annotation.</title>
        <authorList>
            <consortium name="The Broad Institute Genomics Platform"/>
            <consortium name="The Broad Institute Genome Sequencing Center for Infectious Disease"/>
            <person name="Wu L."/>
            <person name="Ma J."/>
        </authorList>
    </citation>
    <scope>NUCLEOTIDE SEQUENCE [LARGE SCALE GENOMIC DNA]</scope>
    <source>
        <strain evidence="7 8">CGMCC 1.10593</strain>
    </source>
</reference>
<dbReference type="AlphaFoldDB" id="A0ABD6DBD2"/>
<comment type="catalytic activity">
    <reaction evidence="6">
        <text>a 2'-deoxyadenosine in DNA + S-adenosyl-L-methionine = an N(6)-methyl-2'-deoxyadenosine in DNA + S-adenosyl-L-homocysteine + H(+)</text>
        <dbReference type="Rhea" id="RHEA:15197"/>
        <dbReference type="Rhea" id="RHEA-COMP:12418"/>
        <dbReference type="Rhea" id="RHEA-COMP:12419"/>
        <dbReference type="ChEBI" id="CHEBI:15378"/>
        <dbReference type="ChEBI" id="CHEBI:57856"/>
        <dbReference type="ChEBI" id="CHEBI:59789"/>
        <dbReference type="ChEBI" id="CHEBI:90615"/>
        <dbReference type="ChEBI" id="CHEBI:90616"/>
        <dbReference type="EC" id="2.1.1.72"/>
    </reaction>
</comment>
<evidence type="ECO:0000256" key="5">
    <source>
        <dbReference type="ARBA" id="ARBA00022691"/>
    </source>
</evidence>
<dbReference type="Proteomes" id="UP001597052">
    <property type="component" value="Unassembled WGS sequence"/>
</dbReference>
<dbReference type="EC" id="2.1.1.72" evidence="2"/>
<dbReference type="GO" id="GO:0009007">
    <property type="term" value="F:site-specific DNA-methyltransferase (adenine-specific) activity"/>
    <property type="evidence" value="ECO:0007669"/>
    <property type="project" value="UniProtKB-EC"/>
</dbReference>
<gene>
    <name evidence="7" type="ORF">ACFSBW_16890</name>
</gene>
<keyword evidence="4" id="KW-0808">Transferase</keyword>
<dbReference type="Gene3D" id="1.10.1020.10">
    <property type="entry name" value="Adenine-specific Methyltransferase, Domain 2"/>
    <property type="match status" value="1"/>
</dbReference>
<dbReference type="InterPro" id="IPR002052">
    <property type="entry name" value="DNA_methylase_N6_adenine_CS"/>
</dbReference>
<evidence type="ECO:0000256" key="4">
    <source>
        <dbReference type="ARBA" id="ARBA00022679"/>
    </source>
</evidence>
<evidence type="ECO:0000313" key="8">
    <source>
        <dbReference type="Proteomes" id="UP001597052"/>
    </source>
</evidence>
<dbReference type="NCBIfam" id="TIGR00571">
    <property type="entry name" value="dam"/>
    <property type="match status" value="1"/>
</dbReference>
<dbReference type="RefSeq" id="WP_256397054.1">
    <property type="nucleotide sequence ID" value="NZ_JANHDJ010000006.1"/>
</dbReference>
<dbReference type="PROSITE" id="PS00092">
    <property type="entry name" value="N6_MTASE"/>
    <property type="match status" value="1"/>
</dbReference>
<dbReference type="GO" id="GO:0032259">
    <property type="term" value="P:methylation"/>
    <property type="evidence" value="ECO:0007669"/>
    <property type="project" value="UniProtKB-KW"/>
</dbReference>
<evidence type="ECO:0000256" key="1">
    <source>
        <dbReference type="ARBA" id="ARBA00006594"/>
    </source>
</evidence>
<dbReference type="PANTHER" id="PTHR30481">
    <property type="entry name" value="DNA ADENINE METHYLASE"/>
    <property type="match status" value="1"/>
</dbReference>
<keyword evidence="3 7" id="KW-0489">Methyltransferase</keyword>
<name>A0ABD6DBD2_9EURY</name>
<dbReference type="PRINTS" id="PR00505">
    <property type="entry name" value="D12N6MTFRASE"/>
</dbReference>
<evidence type="ECO:0000256" key="2">
    <source>
        <dbReference type="ARBA" id="ARBA00011900"/>
    </source>
</evidence>
<keyword evidence="5" id="KW-0949">S-adenosyl-L-methionine</keyword>
<proteinExistence type="inferred from homology"/>
<evidence type="ECO:0000256" key="3">
    <source>
        <dbReference type="ARBA" id="ARBA00022603"/>
    </source>
</evidence>
<dbReference type="Gene3D" id="3.40.50.150">
    <property type="entry name" value="Vaccinia Virus protein VP39"/>
    <property type="match status" value="1"/>
</dbReference>
<comment type="similarity">
    <text evidence="1">Belongs to the N(4)/N(6)-methyltransferase family.</text>
</comment>
<dbReference type="EMBL" id="JBHUDM010000005">
    <property type="protein sequence ID" value="MFD1643552.1"/>
    <property type="molecule type" value="Genomic_DNA"/>
</dbReference>
<dbReference type="InterPro" id="IPR029063">
    <property type="entry name" value="SAM-dependent_MTases_sf"/>
</dbReference>
<comment type="caution">
    <text evidence="7">The sequence shown here is derived from an EMBL/GenBank/DDBJ whole genome shotgun (WGS) entry which is preliminary data.</text>
</comment>
<dbReference type="SUPFAM" id="SSF53335">
    <property type="entry name" value="S-adenosyl-L-methionine-dependent methyltransferases"/>
    <property type="match status" value="1"/>
</dbReference>
<protein>
    <recommendedName>
        <fullName evidence="2">site-specific DNA-methyltransferase (adenine-specific)</fullName>
        <ecNumber evidence="2">2.1.1.72</ecNumber>
    </recommendedName>
</protein>
<dbReference type="InterPro" id="IPR012327">
    <property type="entry name" value="MeTrfase_D12"/>
</dbReference>
<sequence>MTDPILKWAGGKRQLLSEITGLFPTTYNEYHEPFIGGGAVFFYLNPSTGTVNDLNSHLTTLYEITRDHPAALIEENRTHDHSKDYYYEMRTEFNDFLSKQNLTTQDRIREASLLIYLNRTCFNGLYRENNDGEFNVAFGDYTNPNWVQEQRIRKASRRLQGTAIYNTDFEYIVETAESGDLVYFDPPYQPVSKTADFNSYHAEGFDRDDQRRLRDVAVKLSNQDISVVISNSPPVAELYEDFESFSTTYVGATRAINSDASGRGEVDEVLITNVQNEDRQRKTLADFTG</sequence>
<evidence type="ECO:0000313" key="7">
    <source>
        <dbReference type="EMBL" id="MFD1643552.1"/>
    </source>
</evidence>
<evidence type="ECO:0000256" key="6">
    <source>
        <dbReference type="ARBA" id="ARBA00047942"/>
    </source>
</evidence>
<dbReference type="Pfam" id="PF02086">
    <property type="entry name" value="MethyltransfD12"/>
    <property type="match status" value="1"/>
</dbReference>
<dbReference type="InterPro" id="IPR012263">
    <property type="entry name" value="M_m6A_EcoRV"/>
</dbReference>
<dbReference type="PIRSF" id="PIRSF000398">
    <property type="entry name" value="M_m6A_EcoRV"/>
    <property type="match status" value="1"/>
</dbReference>
<keyword evidence="8" id="KW-1185">Reference proteome</keyword>
<accession>A0ABD6DBD2</accession>
<dbReference type="PANTHER" id="PTHR30481:SF3">
    <property type="entry name" value="DNA ADENINE METHYLASE"/>
    <property type="match status" value="1"/>
</dbReference>